<sequence>MPAERLNRLEAGRPSLENGALRLRPVRADEIEDARKRYAEACARFGFDSCFPTFCREVRGWSWDDLFGWMAEPSRTASPISPDGRRMYTLTRSAQPDSPGRERPERSRGAGRVLRQSAPAPGGFLPGSALHVRQQFPPSWFTPAGVAKKRRLLEAKGLPSFKGWRFITLTLARDNFGGCPLTGFLEGREKLRRFMESARRLGLWKRGVKWAWKLEFQRDGWAHWHLLIDRKAKFSIAEMETVDRIWGLGRTNCRRISKSEFGYQFKYAFKGVYQDDGSGLAVPQWFLSYYEASSKGKRPLAFSRCRFWQTSKDFYTGARAKVDERKAKNSSLVPRPLSEVLEDQGRSVVICARDHSGRYVEGKTLRLAVDFKDFLRLFLWDVENRAGVVLSVRSFVVAPDTLDRTINQHEKWQLQPLHQRNRLTLRTANRIRHERRNLETC</sequence>
<protein>
    <recommendedName>
        <fullName evidence="2">Replication-associated protein ORF2/G2P domain-containing protein</fullName>
    </recommendedName>
</protein>
<dbReference type="AlphaFoldDB" id="A0A840VAD3"/>
<feature type="domain" description="Replication-associated protein ORF2/G2P" evidence="2">
    <location>
        <begin position="165"/>
        <end position="270"/>
    </location>
</feature>
<keyword evidence="4" id="KW-1185">Reference proteome</keyword>
<dbReference type="Proteomes" id="UP000557717">
    <property type="component" value="Unassembled WGS sequence"/>
</dbReference>
<accession>A0A840VAD3</accession>
<dbReference type="EMBL" id="JACHFD010000001">
    <property type="protein sequence ID" value="MBB5349871.1"/>
    <property type="molecule type" value="Genomic_DNA"/>
</dbReference>
<evidence type="ECO:0000256" key="1">
    <source>
        <dbReference type="SAM" id="MobiDB-lite"/>
    </source>
</evidence>
<evidence type="ECO:0000259" key="2">
    <source>
        <dbReference type="Pfam" id="PF23343"/>
    </source>
</evidence>
<gene>
    <name evidence="3" type="ORF">HNR46_000092</name>
</gene>
<feature type="compositionally biased region" description="Basic and acidic residues" evidence="1">
    <location>
        <begin position="99"/>
        <end position="108"/>
    </location>
</feature>
<dbReference type="RefSeq" id="WP_184014749.1">
    <property type="nucleotide sequence ID" value="NZ_JACHFD010000001.1"/>
</dbReference>
<comment type="caution">
    <text evidence="3">The sequence shown here is derived from an EMBL/GenBank/DDBJ whole genome shotgun (WGS) entry which is preliminary data.</text>
</comment>
<organism evidence="3 4">
    <name type="scientific">Haloferula luteola</name>
    <dbReference type="NCBI Taxonomy" id="595692"/>
    <lineage>
        <taxon>Bacteria</taxon>
        <taxon>Pseudomonadati</taxon>
        <taxon>Verrucomicrobiota</taxon>
        <taxon>Verrucomicrobiia</taxon>
        <taxon>Verrucomicrobiales</taxon>
        <taxon>Verrucomicrobiaceae</taxon>
        <taxon>Haloferula</taxon>
    </lineage>
</organism>
<name>A0A840VAD3_9BACT</name>
<proteinExistence type="predicted"/>
<evidence type="ECO:0000313" key="3">
    <source>
        <dbReference type="EMBL" id="MBB5349871.1"/>
    </source>
</evidence>
<dbReference type="Pfam" id="PF23343">
    <property type="entry name" value="REP_ORF2-G2P"/>
    <property type="match status" value="1"/>
</dbReference>
<evidence type="ECO:0000313" key="4">
    <source>
        <dbReference type="Proteomes" id="UP000557717"/>
    </source>
</evidence>
<feature type="region of interest" description="Disordered" evidence="1">
    <location>
        <begin position="74"/>
        <end position="117"/>
    </location>
</feature>
<reference evidence="3 4" key="1">
    <citation type="submission" date="2020-08" db="EMBL/GenBank/DDBJ databases">
        <title>Genomic Encyclopedia of Type Strains, Phase IV (KMG-IV): sequencing the most valuable type-strain genomes for metagenomic binning, comparative biology and taxonomic classification.</title>
        <authorList>
            <person name="Goeker M."/>
        </authorList>
    </citation>
    <scope>NUCLEOTIDE SEQUENCE [LARGE SCALE GENOMIC DNA]</scope>
    <source>
        <strain evidence="3 4">YC6886</strain>
    </source>
</reference>
<dbReference type="InterPro" id="IPR056906">
    <property type="entry name" value="ORF2/G2P_dom"/>
</dbReference>